<accession>A0A0G1IE73</accession>
<dbReference type="AlphaFoldDB" id="A0A0G1IE73"/>
<protein>
    <submittedName>
        <fullName evidence="1">Uncharacterized protein</fullName>
    </submittedName>
</protein>
<dbReference type="EMBL" id="LCIN01000003">
    <property type="protein sequence ID" value="KKT57530.1"/>
    <property type="molecule type" value="Genomic_DNA"/>
</dbReference>
<dbReference type="Proteomes" id="UP000033977">
    <property type="component" value="Unassembled WGS sequence"/>
</dbReference>
<reference evidence="1 2" key="1">
    <citation type="journal article" date="2015" name="Nature">
        <title>rRNA introns, odd ribosomes, and small enigmatic genomes across a large radiation of phyla.</title>
        <authorList>
            <person name="Brown C.T."/>
            <person name="Hug L.A."/>
            <person name="Thomas B.C."/>
            <person name="Sharon I."/>
            <person name="Castelle C.J."/>
            <person name="Singh A."/>
            <person name="Wilkins M.J."/>
            <person name="Williams K.H."/>
            <person name="Banfield J.F."/>
        </authorList>
    </citation>
    <scope>NUCLEOTIDE SEQUENCE [LARGE SCALE GENOMIC DNA]</scope>
</reference>
<organism evidence="1 2">
    <name type="scientific">Candidatus Giovannonibacteria bacterium GW2011_GWB1_44_23</name>
    <dbReference type="NCBI Taxonomy" id="1618652"/>
    <lineage>
        <taxon>Bacteria</taxon>
        <taxon>Candidatus Giovannoniibacteriota</taxon>
    </lineage>
</organism>
<name>A0A0G1IE73_9BACT</name>
<comment type="caution">
    <text evidence="1">The sequence shown here is derived from an EMBL/GenBank/DDBJ whole genome shotgun (WGS) entry which is preliminary data.</text>
</comment>
<evidence type="ECO:0000313" key="2">
    <source>
        <dbReference type="Proteomes" id="UP000033977"/>
    </source>
</evidence>
<gene>
    <name evidence="1" type="ORF">UW49_C0003G0009</name>
</gene>
<sequence length="243" mass="27360">MESDVFSVVEEDLGYFKLFASEILDGQEEQIFLAHKLDKSLRMAAKKLIYMTNCGELEADIKAVIDRILGESGQMFELRKLGRSSYLRFRALKEVIEALIYNQVAPFIFDGVPEPALHSLGKTLVKVGDREKEIFSHPELAGSWAQAYAEAIGEISKGIRKLASKVMWESDSAKCEEMLAVCRRGHDVAEQILSVCDELSVGYEHLIDKFFRRMISVMEGSVLYIAELTSKLQLAKVILSTNK</sequence>
<evidence type="ECO:0000313" key="1">
    <source>
        <dbReference type="EMBL" id="KKT57530.1"/>
    </source>
</evidence>
<proteinExistence type="predicted"/>